<keyword evidence="2" id="KW-1185">Reference proteome</keyword>
<gene>
    <name evidence="1" type="ORF">HHUB_3419</name>
</gene>
<evidence type="ECO:0000313" key="2">
    <source>
        <dbReference type="Proteomes" id="UP000066737"/>
    </source>
</evidence>
<dbReference type="Proteomes" id="UP000066737">
    <property type="component" value="Chromosome I"/>
</dbReference>
<accession>A0A0U5H3A3</accession>
<dbReference type="KEGG" id="hhb:Hhub_3419"/>
<proteinExistence type="predicted"/>
<reference evidence="2" key="1">
    <citation type="journal article" date="2016" name="Environ. Microbiol.">
        <title>The complete genome of a viable archaeum isolated from 123-million-year-old rock salt.</title>
        <authorList>
            <person name="Jaakkola S.T."/>
            <person name="Pfeiffer F."/>
            <person name="Ravantti J.J."/>
            <person name="Guo Q."/>
            <person name="Liu Y."/>
            <person name="Chen X."/>
            <person name="Ma H."/>
            <person name="Yang C."/>
            <person name="Oksanen H.M."/>
            <person name="Bamford D.H."/>
        </authorList>
    </citation>
    <scope>NUCLEOTIDE SEQUENCE</scope>
    <source>
        <strain evidence="2">JI20-1</strain>
    </source>
</reference>
<name>A0A0U5H3A3_9EURY</name>
<protein>
    <submittedName>
        <fullName evidence="1">Uncharacterized protein</fullName>
    </submittedName>
</protein>
<organism evidence="1 2">
    <name type="scientific">Halobacterium hubeiense</name>
    <dbReference type="NCBI Taxonomy" id="1407499"/>
    <lineage>
        <taxon>Archaea</taxon>
        <taxon>Methanobacteriati</taxon>
        <taxon>Methanobacteriota</taxon>
        <taxon>Stenosarchaea group</taxon>
        <taxon>Halobacteria</taxon>
        <taxon>Halobacteriales</taxon>
        <taxon>Halobacteriaceae</taxon>
        <taxon>Halobacterium</taxon>
    </lineage>
</organism>
<dbReference type="STRING" id="1407499.HHUB_3419"/>
<dbReference type="EMBL" id="LN831302">
    <property type="protein sequence ID" value="CQH61303.1"/>
    <property type="molecule type" value="Genomic_DNA"/>
</dbReference>
<dbReference type="AlphaFoldDB" id="A0A0U5H3A3"/>
<evidence type="ECO:0000313" key="1">
    <source>
        <dbReference type="EMBL" id="CQH61303.1"/>
    </source>
</evidence>
<sequence>MGGRRRRPPGQKLAEKALLLPAARFARFGQSSACAHSLRSFAQ</sequence>